<evidence type="ECO:0000313" key="3">
    <source>
        <dbReference type="Proteomes" id="UP000193495"/>
    </source>
</evidence>
<feature type="region of interest" description="Disordered" evidence="1">
    <location>
        <begin position="104"/>
        <end position="141"/>
    </location>
</feature>
<sequence>MRRGNSSSGPFSKVYSSAAPPLTDVIPPPDHHGRMLLNTETGGRQACSKTGLALSLSNSTTALPTGLPAAGCAACLEASASEGNLVLQAVLGLPYVLPGWRKLSGRSGKAPRLPGDGRLGMGPPLPDPAVPPRAGTRPARAGIGGHRRRILGFRSRRDRVSIGGRSWGGDMRKLSSGRRPDWYTGNLRWLPRLWHRGGQAGNPPPLLGQLRPVPHGPELETFRVRPRLRGRRLRRMPRRRDGVRQTGGPYREHRHLRCVSRHQRLDRCPRRPRGRERHLRQLPQRRNGDRKVRKPSSDYG</sequence>
<evidence type="ECO:0000313" key="2">
    <source>
        <dbReference type="EMBL" id="SLN62768.1"/>
    </source>
</evidence>
<dbReference type="AlphaFoldDB" id="A0A1X6ZVZ2"/>
<feature type="compositionally biased region" description="Polar residues" evidence="1">
    <location>
        <begin position="1"/>
        <end position="10"/>
    </location>
</feature>
<name>A0A1X6ZVZ2_9RHOB</name>
<evidence type="ECO:0000256" key="1">
    <source>
        <dbReference type="SAM" id="MobiDB-lite"/>
    </source>
</evidence>
<dbReference type="EMBL" id="FWFY01000010">
    <property type="protein sequence ID" value="SLN62768.1"/>
    <property type="molecule type" value="Genomic_DNA"/>
</dbReference>
<feature type="region of interest" description="Disordered" evidence="1">
    <location>
        <begin position="229"/>
        <end position="300"/>
    </location>
</feature>
<feature type="compositionally biased region" description="Basic residues" evidence="1">
    <location>
        <begin position="252"/>
        <end position="262"/>
    </location>
</feature>
<protein>
    <submittedName>
        <fullName evidence="2">Uncharacterized protein</fullName>
    </submittedName>
</protein>
<dbReference type="Proteomes" id="UP000193495">
    <property type="component" value="Unassembled WGS sequence"/>
</dbReference>
<gene>
    <name evidence="2" type="ORF">LOS8367_03063</name>
</gene>
<organism evidence="2 3">
    <name type="scientific">Limimaricola soesokkakensis</name>
    <dbReference type="NCBI Taxonomy" id="1343159"/>
    <lineage>
        <taxon>Bacteria</taxon>
        <taxon>Pseudomonadati</taxon>
        <taxon>Pseudomonadota</taxon>
        <taxon>Alphaproteobacteria</taxon>
        <taxon>Rhodobacterales</taxon>
        <taxon>Paracoccaceae</taxon>
        <taxon>Limimaricola</taxon>
    </lineage>
</organism>
<reference evidence="2 3" key="1">
    <citation type="submission" date="2017-03" db="EMBL/GenBank/DDBJ databases">
        <authorList>
            <person name="Afonso C.L."/>
            <person name="Miller P.J."/>
            <person name="Scott M.A."/>
            <person name="Spackman E."/>
            <person name="Goraichik I."/>
            <person name="Dimitrov K.M."/>
            <person name="Suarez D.L."/>
            <person name="Swayne D.E."/>
        </authorList>
    </citation>
    <scope>NUCLEOTIDE SEQUENCE [LARGE SCALE GENOMIC DNA]</scope>
    <source>
        <strain evidence="2 3">CECT 8367</strain>
    </source>
</reference>
<feature type="region of interest" description="Disordered" evidence="1">
    <location>
        <begin position="1"/>
        <end position="23"/>
    </location>
</feature>
<accession>A0A1X6ZVZ2</accession>
<feature type="compositionally biased region" description="Basic residues" evidence="1">
    <location>
        <begin position="229"/>
        <end position="238"/>
    </location>
</feature>
<proteinExistence type="predicted"/>
<feature type="compositionally biased region" description="Basic residues" evidence="1">
    <location>
        <begin position="270"/>
        <end position="280"/>
    </location>
</feature>